<proteinExistence type="predicted"/>
<keyword evidence="1" id="KW-0732">Signal</keyword>
<evidence type="ECO:0008006" key="4">
    <source>
        <dbReference type="Google" id="ProtNLM"/>
    </source>
</evidence>
<name>A0A104D109_BURCE</name>
<evidence type="ECO:0000313" key="3">
    <source>
        <dbReference type="Proteomes" id="UP000069001"/>
    </source>
</evidence>
<sequence length="254" mass="25250">MKLDKKFTLLAAISLFASASTAFAASSGQPVASTATGTLAVTGALVPGTCSVTLQGGGKADFGTITSTSLNAASTTGTALGTSPAIPMTVSCTAPTQIAFRILDNRASSLASIKSGSNVTLQLNSGTVAKCASSCPGYLAYGLGTASNNNAVGVYSITADTFAVDGTAGAAAATYGADSKGNFGPYSAATAVQAYSQPSGYWTWVSSVSATAPTMGQVFTANLYVTPTINNVSALPLNTNIPLDGNATVTIFYI</sequence>
<evidence type="ECO:0000256" key="1">
    <source>
        <dbReference type="SAM" id="SignalP"/>
    </source>
</evidence>
<accession>A0A104D109</accession>
<dbReference type="Pfam" id="PF06551">
    <property type="entry name" value="DUF1120"/>
    <property type="match status" value="1"/>
</dbReference>
<dbReference type="EMBL" id="LOYH01000062">
    <property type="protein sequence ID" value="KVK80147.1"/>
    <property type="molecule type" value="Genomic_DNA"/>
</dbReference>
<organism evidence="2 3">
    <name type="scientific">Burkholderia cepacia</name>
    <name type="common">Pseudomonas cepacia</name>
    <dbReference type="NCBI Taxonomy" id="292"/>
    <lineage>
        <taxon>Bacteria</taxon>
        <taxon>Pseudomonadati</taxon>
        <taxon>Pseudomonadota</taxon>
        <taxon>Betaproteobacteria</taxon>
        <taxon>Burkholderiales</taxon>
        <taxon>Burkholderiaceae</taxon>
        <taxon>Burkholderia</taxon>
        <taxon>Burkholderia cepacia complex</taxon>
    </lineage>
</organism>
<gene>
    <name evidence="2" type="ORF">WS90_02075</name>
</gene>
<dbReference type="Proteomes" id="UP000069001">
    <property type="component" value="Unassembled WGS sequence"/>
</dbReference>
<feature type="chain" id="PRO_5007120877" description="DUF1120 domain-containing protein" evidence="1">
    <location>
        <begin position="25"/>
        <end position="254"/>
    </location>
</feature>
<dbReference type="AlphaFoldDB" id="A0A104D109"/>
<comment type="caution">
    <text evidence="2">The sequence shown here is derived from an EMBL/GenBank/DDBJ whole genome shotgun (WGS) entry which is preliminary data.</text>
</comment>
<dbReference type="InterPro" id="IPR010546">
    <property type="entry name" value="DUF1120"/>
</dbReference>
<evidence type="ECO:0000313" key="2">
    <source>
        <dbReference type="EMBL" id="KVK80147.1"/>
    </source>
</evidence>
<feature type="signal peptide" evidence="1">
    <location>
        <begin position="1"/>
        <end position="24"/>
    </location>
</feature>
<protein>
    <recommendedName>
        <fullName evidence="4">DUF1120 domain-containing protein</fullName>
    </recommendedName>
</protein>
<reference evidence="2 3" key="1">
    <citation type="submission" date="2015-11" db="EMBL/GenBank/DDBJ databases">
        <title>Expanding the genomic diversity of Burkholderia species for the development of highly accurate diagnostics.</title>
        <authorList>
            <person name="Sahl J."/>
            <person name="Keim P."/>
            <person name="Wagner D."/>
        </authorList>
    </citation>
    <scope>NUCLEOTIDE SEQUENCE [LARGE SCALE GENOMIC DNA]</scope>
    <source>
        <strain evidence="2 3">MSMB1302</strain>
    </source>
</reference>
<dbReference type="RefSeq" id="WP_059523813.1">
    <property type="nucleotide sequence ID" value="NZ_LOXZ01000030.1"/>
</dbReference>